<evidence type="ECO:0000313" key="2">
    <source>
        <dbReference type="Proteomes" id="UP000094936"/>
    </source>
</evidence>
<dbReference type="STRING" id="1080227.A8L45_00085"/>
<dbReference type="GO" id="GO:0042262">
    <property type="term" value="P:DNA protection"/>
    <property type="evidence" value="ECO:0007669"/>
    <property type="project" value="TreeGrafter"/>
</dbReference>
<gene>
    <name evidence="1" type="ORF">A8L45_00085</name>
</gene>
<dbReference type="PANTHER" id="PTHR46523:SF1">
    <property type="entry name" value="DCTP PYROPHOSPHATASE 1"/>
    <property type="match status" value="1"/>
</dbReference>
<dbReference type="InterPro" id="IPR025984">
    <property type="entry name" value="DCTPP"/>
</dbReference>
<dbReference type="SUPFAM" id="SSF101386">
    <property type="entry name" value="all-alpha NTP pyrophosphatases"/>
    <property type="match status" value="1"/>
</dbReference>
<dbReference type="InterPro" id="IPR052555">
    <property type="entry name" value="dCTP_Pyrophosphatase"/>
</dbReference>
<name>A0A1C3ES81_9GAMM</name>
<dbReference type="GO" id="GO:0005829">
    <property type="term" value="C:cytosol"/>
    <property type="evidence" value="ECO:0007669"/>
    <property type="project" value="TreeGrafter"/>
</dbReference>
<protein>
    <submittedName>
        <fullName evidence="1">Nucleotide pyrophosphohydrolase</fullName>
    </submittedName>
</protein>
<organism evidence="1 2">
    <name type="scientific">Veronia pacifica</name>
    <dbReference type="NCBI Taxonomy" id="1080227"/>
    <lineage>
        <taxon>Bacteria</taxon>
        <taxon>Pseudomonadati</taxon>
        <taxon>Pseudomonadota</taxon>
        <taxon>Gammaproteobacteria</taxon>
        <taxon>Vibrionales</taxon>
        <taxon>Vibrionaceae</taxon>
        <taxon>Veronia</taxon>
    </lineage>
</organism>
<dbReference type="GO" id="GO:0047840">
    <property type="term" value="F:dCTP diphosphatase activity"/>
    <property type="evidence" value="ECO:0007669"/>
    <property type="project" value="TreeGrafter"/>
</dbReference>
<dbReference type="Proteomes" id="UP000094936">
    <property type="component" value="Unassembled WGS sequence"/>
</dbReference>
<dbReference type="AlphaFoldDB" id="A0A1C3ES81"/>
<dbReference type="EMBL" id="LYBM01000001">
    <property type="protein sequence ID" value="ODA36048.1"/>
    <property type="molecule type" value="Genomic_DNA"/>
</dbReference>
<dbReference type="Gene3D" id="1.10.287.1080">
    <property type="entry name" value="MazG-like"/>
    <property type="match status" value="1"/>
</dbReference>
<dbReference type="OrthoDB" id="9791898at2"/>
<proteinExistence type="predicted"/>
<keyword evidence="2" id="KW-1185">Reference proteome</keyword>
<reference evidence="1 2" key="1">
    <citation type="submission" date="2016-05" db="EMBL/GenBank/DDBJ databases">
        <title>Genomic Taxonomy of the Vibrionaceae.</title>
        <authorList>
            <person name="Gomez-Gil B."/>
            <person name="Enciso-Ibarra J."/>
        </authorList>
    </citation>
    <scope>NUCLEOTIDE SEQUENCE [LARGE SCALE GENOMIC DNA]</scope>
    <source>
        <strain evidence="1 2">CAIM 1920</strain>
    </source>
</reference>
<keyword evidence="1" id="KW-0378">Hydrolase</keyword>
<evidence type="ECO:0000313" key="1">
    <source>
        <dbReference type="EMBL" id="ODA36048.1"/>
    </source>
</evidence>
<dbReference type="PANTHER" id="PTHR46523">
    <property type="entry name" value="DCTP PYROPHOSPHATASE 1"/>
    <property type="match status" value="1"/>
</dbReference>
<sequence length="120" mass="14009">MSDDKSNPLLRLQHEMAVFAEERDWDKFHTPKNLAMALSGEVGELTELFQWLTSEQSFTLHEHNNEALSDELADIMLYLLRLADKCNIDIETACDRKIEKNRIKYPIEKCYGSAKKYDQL</sequence>
<dbReference type="RefSeq" id="WP_068897960.1">
    <property type="nucleotide sequence ID" value="NZ_JBHUIF010000002.1"/>
</dbReference>
<accession>A0A1C3ES81</accession>
<comment type="caution">
    <text evidence="1">The sequence shown here is derived from an EMBL/GenBank/DDBJ whole genome shotgun (WGS) entry which is preliminary data.</text>
</comment>
<dbReference type="PIRSF" id="PIRSF029826">
    <property type="entry name" value="UCP029826_pph"/>
    <property type="match status" value="1"/>
</dbReference>
<dbReference type="CDD" id="cd11537">
    <property type="entry name" value="NTP-PPase_RS21-C6_like"/>
    <property type="match status" value="1"/>
</dbReference>
<dbReference type="GO" id="GO:0006253">
    <property type="term" value="P:dCTP catabolic process"/>
    <property type="evidence" value="ECO:0007669"/>
    <property type="project" value="TreeGrafter"/>
</dbReference>
<dbReference type="Pfam" id="PF12643">
    <property type="entry name" value="MazG-like"/>
    <property type="match status" value="1"/>
</dbReference>